<comment type="caution">
    <text evidence="1">The sequence shown here is derived from an EMBL/GenBank/DDBJ whole genome shotgun (WGS) entry which is preliminary data.</text>
</comment>
<reference evidence="1" key="1">
    <citation type="submission" date="2019-04" db="EMBL/GenBank/DDBJ databases">
        <title>Microbes associate with the intestines of laboratory mice.</title>
        <authorList>
            <person name="Navarre W."/>
            <person name="Wong E."/>
            <person name="Huang K."/>
            <person name="Tropini C."/>
            <person name="Ng K."/>
            <person name="Yu B."/>
        </authorList>
    </citation>
    <scope>NUCLEOTIDE SEQUENCE</scope>
    <source>
        <strain evidence="1">NM04_E33</strain>
    </source>
</reference>
<dbReference type="Proteomes" id="UP000306319">
    <property type="component" value="Unassembled WGS sequence"/>
</dbReference>
<protein>
    <submittedName>
        <fullName evidence="1">Cytidylate kinase-like family protein</fullName>
    </submittedName>
</protein>
<organism evidence="1 2">
    <name type="scientific">Lepagella muris</name>
    <dbReference type="NCBI Taxonomy" id="3032870"/>
    <lineage>
        <taxon>Bacteria</taxon>
        <taxon>Pseudomonadati</taxon>
        <taxon>Bacteroidota</taxon>
        <taxon>Bacteroidia</taxon>
        <taxon>Bacteroidales</taxon>
        <taxon>Muribaculaceae</taxon>
        <taxon>Lepagella</taxon>
    </lineage>
</organism>
<proteinExistence type="predicted"/>
<keyword evidence="2" id="KW-1185">Reference proteome</keyword>
<gene>
    <name evidence="1" type="ORF">E5331_12085</name>
</gene>
<dbReference type="EMBL" id="SRYB01000017">
    <property type="protein sequence ID" value="TGY78083.1"/>
    <property type="molecule type" value="Genomic_DNA"/>
</dbReference>
<evidence type="ECO:0000313" key="2">
    <source>
        <dbReference type="Proteomes" id="UP000306319"/>
    </source>
</evidence>
<sequence length="228" mass="25658">MQTEKNIENHSRHPLPAGTIIVIGRQFGSGGRRIGRLVAEKTGFRYYDKELLAKAAESLGFSQKLFDKHDERKPSTLHTLLQGIYGIADNFHDTSICGESLYQAQSRVIKGICKDEGCVIVGRTADYIMRHHPGLVSVFLHAPIELRAADIVKRGDAADKASAMELAKRRDRERESYYNFYTGREWGKASNYHLTIDASGIQEDMAADLIIGFARIRLMPSFRKELTT</sequence>
<evidence type="ECO:0000313" key="1">
    <source>
        <dbReference type="EMBL" id="TGY78083.1"/>
    </source>
</evidence>
<accession>A0AC61RFM3</accession>
<name>A0AC61RFM3_9BACT</name>